<dbReference type="InterPro" id="IPR012338">
    <property type="entry name" value="Beta-lactam/transpept-like"/>
</dbReference>
<dbReference type="GO" id="GO:0016787">
    <property type="term" value="F:hydrolase activity"/>
    <property type="evidence" value="ECO:0007669"/>
    <property type="project" value="UniProtKB-KW"/>
</dbReference>
<dbReference type="AlphaFoldDB" id="A0A1C1CH11"/>
<dbReference type="Gene3D" id="3.40.710.10">
    <property type="entry name" value="DD-peptidase/beta-lactamase superfamily"/>
    <property type="match status" value="1"/>
</dbReference>
<dbReference type="Proteomes" id="UP000094526">
    <property type="component" value="Unassembled WGS sequence"/>
</dbReference>
<dbReference type="PANTHER" id="PTHR43283">
    <property type="entry name" value="BETA-LACTAMASE-RELATED"/>
    <property type="match status" value="1"/>
</dbReference>
<proteinExistence type="inferred from homology"/>
<comment type="similarity">
    <text evidence="1">Belongs to the class-A beta-lactamase family.</text>
</comment>
<sequence length="453" mass="49719">MGGRLAVSGVTLEARRGIIKMAELDEILKRYTDPATGPVHGATFVAVDSKGNDLYRSSFGSRKVDRSEPLTPDTLTWIASQSKLVTSVATMQLVEKGLVGLDDDVREIVPALKDVKVLLGFEGENETADDLELLATLRAGGKVDFEKIKPRGEPIYEDVKGKITLRQLLSHTSGFCYDVGNPLILKWSAQRGRKENMFSGTIEGSTHPLIFQPGTSWVYGPGLDWAGQVIEAVTKKDLETYMQENIWRPLQATRMTFHPTKHFSPNPMPPIHESAVRSGSSLATEPGTSPWPLEVRDAIGGAGLYGCASDYIKLLSCLLRGGAPLLLEKASVDELFRPQIGEASTQAFRNHLLMGVGHRLFRQSGDEATKDELMPVGHSLVGQVNMLDVEGRRKKGSVSWGGLPNLAWLIDREGGVAATLFTQILPAGDMLCREMLVELEAALYRLKERKRQE</sequence>
<dbReference type="STRING" id="86049.A0A1C1CH11"/>
<reference evidence="5" key="1">
    <citation type="submission" date="2015-07" db="EMBL/GenBank/DDBJ databases">
        <authorList>
            <person name="Teixeira M.M."/>
            <person name="Souza R.C."/>
            <person name="Almeida L.G."/>
            <person name="Vicente V.A."/>
            <person name="de Hoog S."/>
            <person name="Bocca A.L."/>
            <person name="de Almeida S.R."/>
            <person name="Vasconcelos A.T."/>
            <person name="Felipe M.S."/>
        </authorList>
    </citation>
    <scope>NUCLEOTIDE SEQUENCE [LARGE SCALE GENOMIC DNA]</scope>
    <source>
        <strain evidence="5">KSF</strain>
    </source>
</reference>
<protein>
    <submittedName>
        <fullName evidence="4">Esterase</fullName>
    </submittedName>
</protein>
<evidence type="ECO:0000313" key="5">
    <source>
        <dbReference type="Proteomes" id="UP000094526"/>
    </source>
</evidence>
<evidence type="ECO:0000256" key="2">
    <source>
        <dbReference type="ARBA" id="ARBA00022801"/>
    </source>
</evidence>
<dbReference type="EMBL" id="LGRB01000013">
    <property type="protein sequence ID" value="OCT47800.1"/>
    <property type="molecule type" value="Genomic_DNA"/>
</dbReference>
<dbReference type="InterPro" id="IPR001466">
    <property type="entry name" value="Beta-lactam-related"/>
</dbReference>
<evidence type="ECO:0000259" key="3">
    <source>
        <dbReference type="Pfam" id="PF00144"/>
    </source>
</evidence>
<feature type="domain" description="Beta-lactamase-related" evidence="3">
    <location>
        <begin position="45"/>
        <end position="427"/>
    </location>
</feature>
<dbReference type="PANTHER" id="PTHR43283:SF17">
    <property type="entry name" value="(LOVD), PUTATIVE (AFU_ORTHOLOGUE AFUA_5G00920)-RELATED"/>
    <property type="match status" value="1"/>
</dbReference>
<evidence type="ECO:0000313" key="4">
    <source>
        <dbReference type="EMBL" id="OCT47800.1"/>
    </source>
</evidence>
<keyword evidence="5" id="KW-1185">Reference proteome</keyword>
<gene>
    <name evidence="4" type="ORF">CLCR_03396</name>
</gene>
<dbReference type="InterPro" id="IPR050789">
    <property type="entry name" value="Diverse_Enzym_Activities"/>
</dbReference>
<dbReference type="SUPFAM" id="SSF56601">
    <property type="entry name" value="beta-lactamase/transpeptidase-like"/>
    <property type="match status" value="1"/>
</dbReference>
<dbReference type="eggNOG" id="ENOG502S4UR">
    <property type="taxonomic scope" value="Eukaryota"/>
</dbReference>
<name>A0A1C1CH11_9EURO</name>
<comment type="caution">
    <text evidence="4">The sequence shown here is derived from an EMBL/GenBank/DDBJ whole genome shotgun (WGS) entry which is preliminary data.</text>
</comment>
<dbReference type="Pfam" id="PF00144">
    <property type="entry name" value="Beta-lactamase"/>
    <property type="match status" value="1"/>
</dbReference>
<dbReference type="OrthoDB" id="428260at2759"/>
<dbReference type="VEuPathDB" id="FungiDB:CLCR_03396"/>
<accession>A0A1C1CH11</accession>
<keyword evidence="2" id="KW-0378">Hydrolase</keyword>
<organism evidence="4 5">
    <name type="scientific">Cladophialophora carrionii</name>
    <dbReference type="NCBI Taxonomy" id="86049"/>
    <lineage>
        <taxon>Eukaryota</taxon>
        <taxon>Fungi</taxon>
        <taxon>Dikarya</taxon>
        <taxon>Ascomycota</taxon>
        <taxon>Pezizomycotina</taxon>
        <taxon>Eurotiomycetes</taxon>
        <taxon>Chaetothyriomycetidae</taxon>
        <taxon>Chaetothyriales</taxon>
        <taxon>Herpotrichiellaceae</taxon>
        <taxon>Cladophialophora</taxon>
    </lineage>
</organism>
<dbReference type="VEuPathDB" id="FungiDB:G647_04546"/>
<evidence type="ECO:0000256" key="1">
    <source>
        <dbReference type="ARBA" id="ARBA00009009"/>
    </source>
</evidence>